<dbReference type="AlphaFoldDB" id="A0A9R1XD58"/>
<dbReference type="GO" id="GO:0004314">
    <property type="term" value="F:[acyl-carrier-protein] S-malonyltransferase activity"/>
    <property type="evidence" value="ECO:0007669"/>
    <property type="project" value="InterPro"/>
</dbReference>
<dbReference type="InterPro" id="IPR014043">
    <property type="entry name" value="Acyl_transferase_dom"/>
</dbReference>
<dbReference type="Proteomes" id="UP000235145">
    <property type="component" value="Unassembled WGS sequence"/>
</dbReference>
<keyword evidence="3" id="KW-1185">Reference proteome</keyword>
<dbReference type="InterPro" id="IPR016036">
    <property type="entry name" value="Malonyl_transacylase_ACP-bd"/>
</dbReference>
<evidence type="ECO:0000313" key="2">
    <source>
        <dbReference type="EMBL" id="KAJ0208089.1"/>
    </source>
</evidence>
<dbReference type="InterPro" id="IPR001227">
    <property type="entry name" value="Ac_transferase_dom_sf"/>
</dbReference>
<name>A0A9R1XD58_LACSA</name>
<dbReference type="EMBL" id="NBSK02000005">
    <property type="protein sequence ID" value="KAJ0208089.1"/>
    <property type="molecule type" value="Genomic_DNA"/>
</dbReference>
<evidence type="ECO:0000313" key="3">
    <source>
        <dbReference type="Proteomes" id="UP000235145"/>
    </source>
</evidence>
<dbReference type="PANTHER" id="PTHR47170">
    <property type="entry name" value="MALONYL-COA ACP TRANSACYLASE, ACP-BINDING"/>
    <property type="match status" value="1"/>
</dbReference>
<dbReference type="SUPFAM" id="SSF55048">
    <property type="entry name" value="Probable ACP-binding domain of malonyl-CoA ACP transacylase"/>
    <property type="match status" value="1"/>
</dbReference>
<evidence type="ECO:0000259" key="1">
    <source>
        <dbReference type="SMART" id="SM00827"/>
    </source>
</evidence>
<protein>
    <recommendedName>
        <fullName evidence="1">Malonyl-CoA:ACP transacylase (MAT) domain-containing protein</fullName>
    </recommendedName>
</protein>
<dbReference type="SMART" id="SM00827">
    <property type="entry name" value="PKS_AT"/>
    <property type="match status" value="1"/>
</dbReference>
<dbReference type="InterPro" id="IPR052760">
    <property type="entry name" value="Mitochondrial_malonyltrans"/>
</dbReference>
<dbReference type="NCBIfam" id="TIGR00128">
    <property type="entry name" value="fabD"/>
    <property type="match status" value="1"/>
</dbReference>
<reference evidence="2 3" key="1">
    <citation type="journal article" date="2017" name="Nat. Commun.">
        <title>Genome assembly with in vitro proximity ligation data and whole-genome triplication in lettuce.</title>
        <authorList>
            <person name="Reyes-Chin-Wo S."/>
            <person name="Wang Z."/>
            <person name="Yang X."/>
            <person name="Kozik A."/>
            <person name="Arikit S."/>
            <person name="Song C."/>
            <person name="Xia L."/>
            <person name="Froenicke L."/>
            <person name="Lavelle D.O."/>
            <person name="Truco M.J."/>
            <person name="Xia R."/>
            <person name="Zhu S."/>
            <person name="Xu C."/>
            <person name="Xu H."/>
            <person name="Xu X."/>
            <person name="Cox K."/>
            <person name="Korf I."/>
            <person name="Meyers B.C."/>
            <person name="Michelmore R.W."/>
        </authorList>
    </citation>
    <scope>NUCLEOTIDE SEQUENCE [LARGE SCALE GENOMIC DNA]</scope>
    <source>
        <strain evidence="3">cv. Salinas</strain>
        <tissue evidence="2">Seedlings</tissue>
    </source>
</reference>
<gene>
    <name evidence="2" type="ORF">LSAT_V11C500292390</name>
</gene>
<proteinExistence type="predicted"/>
<dbReference type="FunFam" id="3.30.70.250:FF:000004">
    <property type="entry name" value="Malonyl CoA-acyl carrier transacylase"/>
    <property type="match status" value="1"/>
</dbReference>
<feature type="domain" description="Malonyl-CoA:ACP transacylase (MAT)" evidence="1">
    <location>
        <begin position="104"/>
        <end position="414"/>
    </location>
</feature>
<comment type="caution">
    <text evidence="2">The sequence shown here is derived from an EMBL/GenBank/DDBJ whole genome shotgun (WGS) entry which is preliminary data.</text>
</comment>
<dbReference type="Gene3D" id="3.30.70.250">
    <property type="entry name" value="Malonyl-CoA ACP transacylase, ACP-binding"/>
    <property type="match status" value="1"/>
</dbReference>
<dbReference type="Pfam" id="PF00698">
    <property type="entry name" value="Acyl_transf_1"/>
    <property type="match status" value="1"/>
</dbReference>
<dbReference type="InterPro" id="IPR004410">
    <property type="entry name" value="Malonyl_CoA-ACP_transAc_FabD"/>
</dbReference>
<sequence>MLVSHQSLIWFNSPRFLRPFNLHSTMASSSLVLPSVSLKHEVSIDALDSYPLRSSSSLCFGASKHGFRRLNLDKSRVSMSVSVGSTTAVDDALFADYKPTTAFLFPGQGAQAVGMGQEAQKVPAAAELYNKANEILGFDILDVCINGPKEKLDSTVLSQASFLGLFLMMRPAIYVTSLAAIEILRARDGGQQIIDSVDVTCGLSLGEYTALAFAGAFSFEDGLKLVKLRGQAMQEAADASRGAMASIIGLDSDKVQQLCDAANEEVEEAEKVQIANYLCTGNYAVSGGVKGIEAVEAKAKSFKARMTVRLAVAGAFHTGFMSPALSKLESALAATQIRTPRIPVISNVDAQPHSDPDTIKKILARQVTSPVQWETTVKTLLSRGLGKSYELGPGKVIAGIVKRMDKTSPIENIMA</sequence>
<dbReference type="Gene3D" id="3.40.366.10">
    <property type="entry name" value="Malonyl-Coenzyme A Acyl Carrier Protein, domain 2"/>
    <property type="match status" value="1"/>
</dbReference>
<dbReference type="SUPFAM" id="SSF52151">
    <property type="entry name" value="FabD/lysophospholipase-like"/>
    <property type="match status" value="1"/>
</dbReference>
<dbReference type="InterPro" id="IPR016035">
    <property type="entry name" value="Acyl_Trfase/lysoPLipase"/>
</dbReference>
<accession>A0A9R1XD58</accession>
<dbReference type="PANTHER" id="PTHR47170:SF2">
    <property type="entry name" value="MALONYL-COA:ACP TRANSACYLASE (MAT) DOMAIN-CONTAINING PROTEIN"/>
    <property type="match status" value="1"/>
</dbReference>
<organism evidence="2 3">
    <name type="scientific">Lactuca sativa</name>
    <name type="common">Garden lettuce</name>
    <dbReference type="NCBI Taxonomy" id="4236"/>
    <lineage>
        <taxon>Eukaryota</taxon>
        <taxon>Viridiplantae</taxon>
        <taxon>Streptophyta</taxon>
        <taxon>Embryophyta</taxon>
        <taxon>Tracheophyta</taxon>
        <taxon>Spermatophyta</taxon>
        <taxon>Magnoliopsida</taxon>
        <taxon>eudicotyledons</taxon>
        <taxon>Gunneridae</taxon>
        <taxon>Pentapetalae</taxon>
        <taxon>asterids</taxon>
        <taxon>campanulids</taxon>
        <taxon>Asterales</taxon>
        <taxon>Asteraceae</taxon>
        <taxon>Cichorioideae</taxon>
        <taxon>Cichorieae</taxon>
        <taxon>Lactucinae</taxon>
        <taxon>Lactuca</taxon>
    </lineage>
</organism>